<dbReference type="Proteomes" id="UP001165060">
    <property type="component" value="Unassembled WGS sequence"/>
</dbReference>
<comment type="caution">
    <text evidence="1">The sequence shown here is derived from an EMBL/GenBank/DDBJ whole genome shotgun (WGS) entry which is preliminary data.</text>
</comment>
<evidence type="ECO:0000313" key="2">
    <source>
        <dbReference type="Proteomes" id="UP001165060"/>
    </source>
</evidence>
<reference evidence="1 2" key="1">
    <citation type="journal article" date="2023" name="Commun. Biol.">
        <title>Genome analysis of Parmales, the sister group of diatoms, reveals the evolutionary specialization of diatoms from phago-mixotrophs to photoautotrophs.</title>
        <authorList>
            <person name="Ban H."/>
            <person name="Sato S."/>
            <person name="Yoshikawa S."/>
            <person name="Yamada K."/>
            <person name="Nakamura Y."/>
            <person name="Ichinomiya M."/>
            <person name="Sato N."/>
            <person name="Blanc-Mathieu R."/>
            <person name="Endo H."/>
            <person name="Kuwata A."/>
            <person name="Ogata H."/>
        </authorList>
    </citation>
    <scope>NUCLEOTIDE SEQUENCE [LARGE SCALE GENOMIC DNA]</scope>
</reference>
<protein>
    <submittedName>
        <fullName evidence="1">Uncharacterized protein</fullName>
    </submittedName>
</protein>
<sequence length="245" mass="25798">MPPTTLLPNLPKASRCLARRSAYDRFRLSHVAQLPPVADAAPGSPISLPSSAAYRSDNSAAPGVRAWAFLVRRSNSQTTRAVQLKARGGHKPMQVVELRVLVQNAGAPGRVRLDGSQRVMLAAAGGGAFCEITTDRRMKKKVTGADGRALPATSQLPGGAPGASLPLHGCLLLQAHLNVQGCRDEAEFEGRAAELSLEIKVGGREAVLTIPFPEQEEPPALEAPPHEVLAGDALTNSDLGDMILS</sequence>
<proteinExistence type="predicted"/>
<organism evidence="1 2">
    <name type="scientific">Tetraparma gracilis</name>
    <dbReference type="NCBI Taxonomy" id="2962635"/>
    <lineage>
        <taxon>Eukaryota</taxon>
        <taxon>Sar</taxon>
        <taxon>Stramenopiles</taxon>
        <taxon>Ochrophyta</taxon>
        <taxon>Bolidophyceae</taxon>
        <taxon>Parmales</taxon>
        <taxon>Triparmaceae</taxon>
        <taxon>Tetraparma</taxon>
    </lineage>
</organism>
<keyword evidence="2" id="KW-1185">Reference proteome</keyword>
<dbReference type="EMBL" id="BRYB01003751">
    <property type="protein sequence ID" value="GMI20016.1"/>
    <property type="molecule type" value="Genomic_DNA"/>
</dbReference>
<name>A0ABQ6M5S1_9STRA</name>
<evidence type="ECO:0000313" key="1">
    <source>
        <dbReference type="EMBL" id="GMI20016.1"/>
    </source>
</evidence>
<accession>A0ABQ6M5S1</accession>
<gene>
    <name evidence="1" type="ORF">TeGR_g9576</name>
</gene>